<evidence type="ECO:0000313" key="5">
    <source>
        <dbReference type="Proteomes" id="UP001500279"/>
    </source>
</evidence>
<dbReference type="RefSeq" id="WP_141287739.1">
    <property type="nucleotide sequence ID" value="NZ_BAAAEW010000004.1"/>
</dbReference>
<accession>A0ABP3UYY5</accession>
<proteinExistence type="inferred from homology"/>
<dbReference type="Pfam" id="PF00106">
    <property type="entry name" value="adh_short"/>
    <property type="match status" value="1"/>
</dbReference>
<protein>
    <submittedName>
        <fullName evidence="4">SDR family NAD(P)-dependent oxidoreductase</fullName>
    </submittedName>
</protein>
<sequence length="257" mass="27806">MSLNPRIPAWQGQVVWLVGASSGIGRALAERLHAAGAVVVCSARHEVPLNEFVARHPGSQAIALDVTDRDSLQAAAQTVVARHGRLDMVVYCAGHYRALRATAFDLVDALRHDQINYVGALNLLDAVLPVLLRQRSGHLSLISSVAGYRGLPNSLAYGPTKAALINLAECLYCDLHAQGIGVSVVCPGFVDTPLVQQNEHAMPALISADEAARQMLAGWAVGDFSLHFPKRFTRWMRAARYLPDALYFPAVRRVTGL</sequence>
<dbReference type="PRINTS" id="PR00081">
    <property type="entry name" value="GDHRDH"/>
</dbReference>
<evidence type="ECO:0000259" key="3">
    <source>
        <dbReference type="SMART" id="SM00822"/>
    </source>
</evidence>
<dbReference type="Proteomes" id="UP001500279">
    <property type="component" value="Unassembled WGS sequence"/>
</dbReference>
<dbReference type="PANTHER" id="PTHR44196:SF1">
    <property type="entry name" value="DEHYDROGENASE_REDUCTASE SDR FAMILY MEMBER 7B"/>
    <property type="match status" value="1"/>
</dbReference>
<reference evidence="5" key="1">
    <citation type="journal article" date="2019" name="Int. J. Syst. Evol. Microbiol.">
        <title>The Global Catalogue of Microorganisms (GCM) 10K type strain sequencing project: providing services to taxonomists for standard genome sequencing and annotation.</title>
        <authorList>
            <consortium name="The Broad Institute Genomics Platform"/>
            <consortium name="The Broad Institute Genome Sequencing Center for Infectious Disease"/>
            <person name="Wu L."/>
            <person name="Ma J."/>
        </authorList>
    </citation>
    <scope>NUCLEOTIDE SEQUENCE [LARGE SCALE GENOMIC DNA]</scope>
    <source>
        <strain evidence="5">JCM 15503</strain>
    </source>
</reference>
<evidence type="ECO:0000256" key="1">
    <source>
        <dbReference type="ARBA" id="ARBA00006484"/>
    </source>
</evidence>
<keyword evidence="2" id="KW-0560">Oxidoreductase</keyword>
<dbReference type="InterPro" id="IPR057326">
    <property type="entry name" value="KR_dom"/>
</dbReference>
<keyword evidence="5" id="KW-1185">Reference proteome</keyword>
<comment type="caution">
    <text evidence="4">The sequence shown here is derived from an EMBL/GenBank/DDBJ whole genome shotgun (WGS) entry which is preliminary data.</text>
</comment>
<dbReference type="Gene3D" id="3.40.50.720">
    <property type="entry name" value="NAD(P)-binding Rossmann-like Domain"/>
    <property type="match status" value="1"/>
</dbReference>
<name>A0ABP3UYY5_9BURK</name>
<gene>
    <name evidence="4" type="ORF">GCM10009107_05760</name>
</gene>
<dbReference type="InterPro" id="IPR036291">
    <property type="entry name" value="NAD(P)-bd_dom_sf"/>
</dbReference>
<evidence type="ECO:0000256" key="2">
    <source>
        <dbReference type="ARBA" id="ARBA00023002"/>
    </source>
</evidence>
<dbReference type="SMART" id="SM00822">
    <property type="entry name" value="PKS_KR"/>
    <property type="match status" value="1"/>
</dbReference>
<comment type="similarity">
    <text evidence="1">Belongs to the short-chain dehydrogenases/reductases (SDR) family.</text>
</comment>
<dbReference type="InterPro" id="IPR002347">
    <property type="entry name" value="SDR_fam"/>
</dbReference>
<evidence type="ECO:0000313" key="4">
    <source>
        <dbReference type="EMBL" id="GAA0742331.1"/>
    </source>
</evidence>
<dbReference type="SUPFAM" id="SSF51735">
    <property type="entry name" value="NAD(P)-binding Rossmann-fold domains"/>
    <property type="match status" value="1"/>
</dbReference>
<feature type="domain" description="Ketoreductase" evidence="3">
    <location>
        <begin position="13"/>
        <end position="193"/>
    </location>
</feature>
<organism evidence="4 5">
    <name type="scientific">Ideonella azotifigens</name>
    <dbReference type="NCBI Taxonomy" id="513160"/>
    <lineage>
        <taxon>Bacteria</taxon>
        <taxon>Pseudomonadati</taxon>
        <taxon>Pseudomonadota</taxon>
        <taxon>Betaproteobacteria</taxon>
        <taxon>Burkholderiales</taxon>
        <taxon>Sphaerotilaceae</taxon>
        <taxon>Ideonella</taxon>
    </lineage>
</organism>
<dbReference type="EMBL" id="BAAAEW010000004">
    <property type="protein sequence ID" value="GAA0742331.1"/>
    <property type="molecule type" value="Genomic_DNA"/>
</dbReference>
<dbReference type="PANTHER" id="PTHR44196">
    <property type="entry name" value="DEHYDROGENASE/REDUCTASE SDR FAMILY MEMBER 7B"/>
    <property type="match status" value="1"/>
</dbReference>